<dbReference type="Proteomes" id="UP000253201">
    <property type="component" value="Unassembled WGS sequence"/>
</dbReference>
<evidence type="ECO:0000313" key="3">
    <source>
        <dbReference type="Proteomes" id="UP000253201"/>
    </source>
</evidence>
<accession>A0ABX9FSM4</accession>
<organism evidence="2 3">
    <name type="scientific">Pseudocitrobacter faecalis</name>
    <dbReference type="NCBI Taxonomy" id="1398493"/>
    <lineage>
        <taxon>Bacteria</taxon>
        <taxon>Pseudomonadati</taxon>
        <taxon>Pseudomonadota</taxon>
        <taxon>Gammaproteobacteria</taxon>
        <taxon>Enterobacterales</taxon>
        <taxon>Enterobacteriaceae</taxon>
        <taxon>Pseudocitrobacter</taxon>
    </lineage>
</organism>
<dbReference type="EMBL" id="QNRL01000007">
    <property type="protein sequence ID" value="RBP09380.1"/>
    <property type="molecule type" value="Genomic_DNA"/>
</dbReference>
<keyword evidence="3" id="KW-1185">Reference proteome</keyword>
<gene>
    <name evidence="2" type="ORF">DFQ50_10796</name>
</gene>
<protein>
    <submittedName>
        <fullName evidence="2">Uncharacterized protein</fullName>
    </submittedName>
</protein>
<name>A0ABX9FSM4_9ENTR</name>
<comment type="caution">
    <text evidence="2">The sequence shown here is derived from an EMBL/GenBank/DDBJ whole genome shotgun (WGS) entry which is preliminary data.</text>
</comment>
<reference evidence="2 3" key="1">
    <citation type="submission" date="2018-06" db="EMBL/GenBank/DDBJ databases">
        <title>Genomic Encyclopedia of Type Strains, Phase IV (KMG-IV): sequencing the most valuable type-strain genomes for metagenomic binning, comparative biology and taxonomic classification.</title>
        <authorList>
            <person name="Goeker M."/>
        </authorList>
    </citation>
    <scope>NUCLEOTIDE SEQUENCE [LARGE SCALE GENOMIC DNA]</scope>
    <source>
        <strain evidence="2 3">DSM 27453</strain>
    </source>
</reference>
<proteinExistence type="predicted"/>
<evidence type="ECO:0000313" key="2">
    <source>
        <dbReference type="EMBL" id="RBP09380.1"/>
    </source>
</evidence>
<evidence type="ECO:0000256" key="1">
    <source>
        <dbReference type="SAM" id="MobiDB-lite"/>
    </source>
</evidence>
<sequence>MDESLRADALTPPLSHRERKKATPRSVGPLAPLGGELG</sequence>
<feature type="region of interest" description="Disordered" evidence="1">
    <location>
        <begin position="1"/>
        <end position="38"/>
    </location>
</feature>